<dbReference type="EMBL" id="JAKLMC020000041">
    <property type="protein sequence ID" value="KAK5948939.1"/>
    <property type="molecule type" value="Genomic_DNA"/>
</dbReference>
<name>A0AAN8E8M8_9EURO</name>
<proteinExistence type="predicted"/>
<organism evidence="1 2">
    <name type="scientific">Knufia fluminis</name>
    <dbReference type="NCBI Taxonomy" id="191047"/>
    <lineage>
        <taxon>Eukaryota</taxon>
        <taxon>Fungi</taxon>
        <taxon>Dikarya</taxon>
        <taxon>Ascomycota</taxon>
        <taxon>Pezizomycotina</taxon>
        <taxon>Eurotiomycetes</taxon>
        <taxon>Chaetothyriomycetidae</taxon>
        <taxon>Chaetothyriales</taxon>
        <taxon>Trichomeriaceae</taxon>
        <taxon>Knufia</taxon>
    </lineage>
</organism>
<evidence type="ECO:0000313" key="1">
    <source>
        <dbReference type="EMBL" id="KAK5948939.1"/>
    </source>
</evidence>
<accession>A0AAN8E8M8</accession>
<dbReference type="AlphaFoldDB" id="A0AAN8E8M8"/>
<protein>
    <submittedName>
        <fullName evidence="1">Uncharacterized protein</fullName>
    </submittedName>
</protein>
<sequence>MSAQTSDILGSARALVPTRVFKHAEAVDIENPNHKRLVEVFRNAVDESLDAGYAEERRKSLWVNFLRLCRNLPVFMRQMIASSRYEHSIVVDGLEREYDEAHARWKQTVLSNERVDDIRAVVSNYEQVDEDLASTRQKLMIYRAHGILLEKIHKWLNAVKGEECETGWKDLILSSGFAEEHVRTEWPGMMEKAPMWDWVQQV</sequence>
<evidence type="ECO:0000313" key="2">
    <source>
        <dbReference type="Proteomes" id="UP001316803"/>
    </source>
</evidence>
<gene>
    <name evidence="1" type="ORF">OHC33_010025</name>
</gene>
<keyword evidence="2" id="KW-1185">Reference proteome</keyword>
<comment type="caution">
    <text evidence="1">The sequence shown here is derived from an EMBL/GenBank/DDBJ whole genome shotgun (WGS) entry which is preliminary data.</text>
</comment>
<dbReference type="Proteomes" id="UP001316803">
    <property type="component" value="Unassembled WGS sequence"/>
</dbReference>
<reference evidence="1 2" key="1">
    <citation type="submission" date="2022-12" db="EMBL/GenBank/DDBJ databases">
        <title>Genomic features and morphological characterization of a novel Knufia sp. strain isolated from spacecraft assembly facility.</title>
        <authorList>
            <person name="Teixeira M."/>
            <person name="Chander A.M."/>
            <person name="Stajich J.E."/>
            <person name="Venkateswaran K."/>
        </authorList>
    </citation>
    <scope>NUCLEOTIDE SEQUENCE [LARGE SCALE GENOMIC DNA]</scope>
    <source>
        <strain evidence="1 2">FJI-L2-BK-P2</strain>
    </source>
</reference>